<evidence type="ECO:0000313" key="1">
    <source>
        <dbReference type="EMBL" id="RLJ69496.1"/>
    </source>
</evidence>
<accession>A0A497XMY6</accession>
<name>A0A497XMY6_9SPHI</name>
<dbReference type="AlphaFoldDB" id="A0A497XMY6"/>
<reference evidence="1 2" key="1">
    <citation type="submission" date="2018-10" db="EMBL/GenBank/DDBJ databases">
        <title>Genomic Encyclopedia of Archaeal and Bacterial Type Strains, Phase II (KMG-II): from individual species to whole genera.</title>
        <authorList>
            <person name="Goeker M."/>
        </authorList>
    </citation>
    <scope>NUCLEOTIDE SEQUENCE [LARGE SCALE GENOMIC DNA]</scope>
    <source>
        <strain evidence="1 2">DSM 19624</strain>
    </source>
</reference>
<evidence type="ECO:0000313" key="2">
    <source>
        <dbReference type="Proteomes" id="UP000273898"/>
    </source>
</evidence>
<dbReference type="Proteomes" id="UP000273898">
    <property type="component" value="Unassembled WGS sequence"/>
</dbReference>
<sequence length="103" mass="11746">MERSLNYVKRFLHCGRNDDASKPLAVLAKKKAALFRTAFKPGLRVNVIKLRDKSQKDVTLSVVEGHLFAIYPSQKVFDYAQTDDRGTYLALLNFLQAIHFFIG</sequence>
<protein>
    <submittedName>
        <fullName evidence="1">Uncharacterized protein</fullName>
    </submittedName>
</protein>
<dbReference type="EMBL" id="RCCK01000016">
    <property type="protein sequence ID" value="RLJ69496.1"/>
    <property type="molecule type" value="Genomic_DNA"/>
</dbReference>
<comment type="caution">
    <text evidence="1">The sequence shown here is derived from an EMBL/GenBank/DDBJ whole genome shotgun (WGS) entry which is preliminary data.</text>
</comment>
<organism evidence="1 2">
    <name type="scientific">Pedobacter alluvionis</name>
    <dbReference type="NCBI Taxonomy" id="475253"/>
    <lineage>
        <taxon>Bacteria</taxon>
        <taxon>Pseudomonadati</taxon>
        <taxon>Bacteroidota</taxon>
        <taxon>Sphingobacteriia</taxon>
        <taxon>Sphingobacteriales</taxon>
        <taxon>Sphingobacteriaceae</taxon>
        <taxon>Pedobacter</taxon>
    </lineage>
</organism>
<proteinExistence type="predicted"/>
<gene>
    <name evidence="1" type="ORF">BCL90_5091</name>
</gene>